<evidence type="ECO:0000259" key="1">
    <source>
        <dbReference type="SMART" id="SM01114"/>
    </source>
</evidence>
<dbReference type="PANTHER" id="PTHR46704">
    <property type="entry name" value="CXC DOMAIN-CONTAINING PROTEIN-RELATED"/>
    <property type="match status" value="1"/>
</dbReference>
<comment type="caution">
    <text evidence="2">The sequence shown here is derived from an EMBL/GenBank/DDBJ whole genome shotgun (WGS) entry which is preliminary data.</text>
</comment>
<dbReference type="EMBL" id="JAVRBK010000002">
    <property type="protein sequence ID" value="KAK5647771.1"/>
    <property type="molecule type" value="Genomic_DNA"/>
</dbReference>
<proteinExistence type="predicted"/>
<sequence>MYDEVHVVFDRYDVPKSLKGNTRQMRLLGTTPVAYNISDNMNINRLPMKKLLSHTSTKQKLARYLAQKLLKRAEEDGKKYVVAWDNLCLSSHNIPVEHLQSEQEEADTKLVLHAVHASKTASGVDIFTPDTDVLVLSIRRYKDLCENTNIVTGSAEKFRNIPLQPIFEALGPTLSAALPGFHCFTGSDTTGTFSGKGKASCWKLFCNASEDIISAFSNLGNGLLPSEEVLTGLEKFVCQLYISGTKLEKVQHARWLLFKMKQAEAESLSPTWHTLHEAILRAHYQCMIWQNDIVANPKLPSPEGYGWTEDELQWKPVMTKQQPAPSAIVHLVKCSCNKSKCSNMQCGCKKSGLNCTDLCSCSELEDACENAKMSVVEHDENEVDDTEF</sequence>
<dbReference type="PANTHER" id="PTHR46704:SF1">
    <property type="entry name" value="TELOMERE LENGTH REGULATION PROTEIN TEL2 HOMOLOG"/>
    <property type="match status" value="1"/>
</dbReference>
<name>A0AAN7VM46_9COLE</name>
<keyword evidence="3" id="KW-1185">Reference proteome</keyword>
<organism evidence="2 3">
    <name type="scientific">Pyrocoelia pectoralis</name>
    <dbReference type="NCBI Taxonomy" id="417401"/>
    <lineage>
        <taxon>Eukaryota</taxon>
        <taxon>Metazoa</taxon>
        <taxon>Ecdysozoa</taxon>
        <taxon>Arthropoda</taxon>
        <taxon>Hexapoda</taxon>
        <taxon>Insecta</taxon>
        <taxon>Pterygota</taxon>
        <taxon>Neoptera</taxon>
        <taxon>Endopterygota</taxon>
        <taxon>Coleoptera</taxon>
        <taxon>Polyphaga</taxon>
        <taxon>Elateriformia</taxon>
        <taxon>Elateroidea</taxon>
        <taxon>Lampyridae</taxon>
        <taxon>Lampyrinae</taxon>
        <taxon>Pyrocoelia</taxon>
    </lineage>
</organism>
<accession>A0AAN7VM46</accession>
<reference evidence="2 3" key="1">
    <citation type="journal article" date="2024" name="Insects">
        <title>An Improved Chromosome-Level Genome Assembly of the Firefly Pyrocoelia pectoralis.</title>
        <authorList>
            <person name="Fu X."/>
            <person name="Meyer-Rochow V.B."/>
            <person name="Ballantyne L."/>
            <person name="Zhu X."/>
        </authorList>
    </citation>
    <scope>NUCLEOTIDE SEQUENCE [LARGE SCALE GENOMIC DNA]</scope>
    <source>
        <strain evidence="2">XCY_ONT2</strain>
    </source>
</reference>
<dbReference type="SMART" id="SM01114">
    <property type="entry name" value="CXC"/>
    <property type="match status" value="1"/>
</dbReference>
<protein>
    <recommendedName>
        <fullName evidence="1">Tesmin/TSO1-like CXC domain-containing protein</fullName>
    </recommendedName>
</protein>
<evidence type="ECO:0000313" key="3">
    <source>
        <dbReference type="Proteomes" id="UP001329430"/>
    </source>
</evidence>
<feature type="domain" description="Tesmin/TSO1-like CXC" evidence="1">
    <location>
        <begin position="329"/>
        <end position="374"/>
    </location>
</feature>
<gene>
    <name evidence="2" type="ORF">RI129_002663</name>
</gene>
<evidence type="ECO:0000313" key="2">
    <source>
        <dbReference type="EMBL" id="KAK5647771.1"/>
    </source>
</evidence>
<dbReference type="InterPro" id="IPR033467">
    <property type="entry name" value="Tesmin/TSO1-like_CXC"/>
</dbReference>
<dbReference type="AlphaFoldDB" id="A0AAN7VM46"/>
<dbReference type="Proteomes" id="UP001329430">
    <property type="component" value="Chromosome 2"/>
</dbReference>